<reference evidence="1" key="1">
    <citation type="submission" date="2014-11" db="EMBL/GenBank/DDBJ databases">
        <authorList>
            <person name="Amaro Gonzalez C."/>
        </authorList>
    </citation>
    <scope>NUCLEOTIDE SEQUENCE</scope>
</reference>
<dbReference type="EMBL" id="GBXM01067929">
    <property type="protein sequence ID" value="JAH40648.1"/>
    <property type="molecule type" value="Transcribed_RNA"/>
</dbReference>
<evidence type="ECO:0000313" key="1">
    <source>
        <dbReference type="EMBL" id="JAH40648.1"/>
    </source>
</evidence>
<accession>A0A0E9SJF8</accession>
<reference evidence="1" key="2">
    <citation type="journal article" date="2015" name="Fish Shellfish Immunol.">
        <title>Early steps in the European eel (Anguilla anguilla)-Vibrio vulnificus interaction in the gills: Role of the RtxA13 toxin.</title>
        <authorList>
            <person name="Callol A."/>
            <person name="Pajuelo D."/>
            <person name="Ebbesson L."/>
            <person name="Teles M."/>
            <person name="MacKenzie S."/>
            <person name="Amaro C."/>
        </authorList>
    </citation>
    <scope>NUCLEOTIDE SEQUENCE</scope>
</reference>
<organism evidence="1">
    <name type="scientific">Anguilla anguilla</name>
    <name type="common">European freshwater eel</name>
    <name type="synonym">Muraena anguilla</name>
    <dbReference type="NCBI Taxonomy" id="7936"/>
    <lineage>
        <taxon>Eukaryota</taxon>
        <taxon>Metazoa</taxon>
        <taxon>Chordata</taxon>
        <taxon>Craniata</taxon>
        <taxon>Vertebrata</taxon>
        <taxon>Euteleostomi</taxon>
        <taxon>Actinopterygii</taxon>
        <taxon>Neopterygii</taxon>
        <taxon>Teleostei</taxon>
        <taxon>Anguilliformes</taxon>
        <taxon>Anguillidae</taxon>
        <taxon>Anguilla</taxon>
    </lineage>
</organism>
<dbReference type="AlphaFoldDB" id="A0A0E9SJF8"/>
<name>A0A0E9SJF8_ANGAN</name>
<protein>
    <submittedName>
        <fullName evidence="1">Uncharacterized protein</fullName>
    </submittedName>
</protein>
<proteinExistence type="predicted"/>
<sequence>MFYLHGLHMRSLQCTSVSVWTCDINFFVRCEKDFPKNLSELHHLISAKEINYLCC</sequence>